<evidence type="ECO:0000313" key="2">
    <source>
        <dbReference type="EMBL" id="NWE80802.1"/>
    </source>
</evidence>
<proteinExistence type="predicted"/>
<dbReference type="EMBL" id="JACARL010000015">
    <property type="protein sequence ID" value="NWE80802.1"/>
    <property type="molecule type" value="Genomic_DNA"/>
</dbReference>
<gene>
    <name evidence="1" type="ORF">HX788_21710</name>
    <name evidence="2" type="ORF">HX795_01675</name>
</gene>
<dbReference type="Proteomes" id="UP000590218">
    <property type="component" value="Unassembled WGS sequence"/>
</dbReference>
<evidence type="ECO:0000313" key="1">
    <source>
        <dbReference type="EMBL" id="NWE09728.1"/>
    </source>
</evidence>
<dbReference type="Gene3D" id="1.10.30.50">
    <property type="match status" value="1"/>
</dbReference>
<evidence type="ECO:0008006" key="5">
    <source>
        <dbReference type="Google" id="ProtNLM"/>
    </source>
</evidence>
<dbReference type="Proteomes" id="UP000563268">
    <property type="component" value="Unassembled WGS sequence"/>
</dbReference>
<dbReference type="EMBL" id="JACARM010000040">
    <property type="protein sequence ID" value="NWE09728.1"/>
    <property type="molecule type" value="Genomic_DNA"/>
</dbReference>
<protein>
    <recommendedName>
        <fullName evidence="5">HNH endonuclease</fullName>
    </recommendedName>
</protein>
<comment type="caution">
    <text evidence="2">The sequence shown here is derived from an EMBL/GenBank/DDBJ whole genome shotgun (WGS) entry which is preliminary data.</text>
</comment>
<dbReference type="RefSeq" id="WP_176991823.1">
    <property type="nucleotide sequence ID" value="NZ_JACARL010000015.1"/>
</dbReference>
<accession>A0A7Y8K9C9</accession>
<reference evidence="3 4" key="1">
    <citation type="submission" date="2020-04" db="EMBL/GenBank/DDBJ databases">
        <title>Molecular characterization of pseudomonads from Agaricus bisporus reveal novel blotch 2 pathogens in Western Europe.</title>
        <authorList>
            <person name="Taparia T."/>
            <person name="Krijger M."/>
            <person name="Haynes E."/>
            <person name="Elpinstone J.G."/>
            <person name="Noble R."/>
            <person name="Van Der Wolf J."/>
        </authorList>
    </citation>
    <scope>NUCLEOTIDE SEQUENCE [LARGE SCALE GENOMIC DNA]</scope>
    <source>
        <strain evidence="2 4">K6002</strain>
        <strain evidence="1 3">K7002</strain>
    </source>
</reference>
<evidence type="ECO:0000313" key="3">
    <source>
        <dbReference type="Proteomes" id="UP000563268"/>
    </source>
</evidence>
<evidence type="ECO:0000313" key="4">
    <source>
        <dbReference type="Proteomes" id="UP000590218"/>
    </source>
</evidence>
<name>A0A7Y8K9C9_9PSED</name>
<dbReference type="AlphaFoldDB" id="A0A7Y8K9C9"/>
<organism evidence="2 4">
    <name type="scientific">Pseudomonas edaphica</name>
    <dbReference type="NCBI Taxonomy" id="2006980"/>
    <lineage>
        <taxon>Bacteria</taxon>
        <taxon>Pseudomonadati</taxon>
        <taxon>Pseudomonadota</taxon>
        <taxon>Gammaproteobacteria</taxon>
        <taxon>Pseudomonadales</taxon>
        <taxon>Pseudomonadaceae</taxon>
        <taxon>Pseudomonas</taxon>
    </lineage>
</organism>
<sequence>MIAAIRDNWKAAEKDHEKYLNKIIQDFIDAQHKECGPRKPAFYFVCNTRELITSSKLSDLLKSMEILESYSKELGDRKALLIKDLEQIFNYDKFISKYGQWNAYALCKKSKTRICPYCNHAYAFTIKTKGGSFRPTLDHFFYKDEYPHLALTLYNLVPSCSSCNSSLKGKKDFFKNPHLNPLFDDEQIKFQLVSSGNPAGLSDAITGDDNGVKIVARAPDECEKSQNSLKTFIVNERYDILLMEAVDFFIAKRNLEEAKINTQLGLSFNESELLRFDRANHNKYLLGKMFADIYDSF</sequence>